<dbReference type="AlphaFoldDB" id="A0A512DSG8"/>
<dbReference type="Proteomes" id="UP000321523">
    <property type="component" value="Unassembled WGS sequence"/>
</dbReference>
<name>A0A512DSG8_9PROT</name>
<proteinExistence type="predicted"/>
<keyword evidence="2" id="KW-1185">Reference proteome</keyword>
<dbReference type="SUPFAM" id="SSF159245">
    <property type="entry name" value="AttH-like"/>
    <property type="match status" value="1"/>
</dbReference>
<comment type="caution">
    <text evidence="1">The sequence shown here is derived from an EMBL/GenBank/DDBJ whole genome shotgun (WGS) entry which is preliminary data.</text>
</comment>
<evidence type="ECO:0000313" key="2">
    <source>
        <dbReference type="Proteomes" id="UP000321523"/>
    </source>
</evidence>
<dbReference type="EMBL" id="BJYZ01000016">
    <property type="protein sequence ID" value="GEO39397.1"/>
    <property type="molecule type" value="Genomic_DNA"/>
</dbReference>
<protein>
    <submittedName>
        <fullName evidence="1">Carotenoid 1,2-hydratase</fullName>
    </submittedName>
</protein>
<sequence length="272" mass="30370">MFSPYYAWARRRGHADPQNHCALNVVLTGPGGNRWSMTERPRRSLKRDATHLEIGASSLRWDGTALEIDISETCMPVPSKIRGTVRVIPEAVTAGPFNLDMKGRHRWWPISPRCRVEVALSSPDLNWNGAGYFDTNDGDEALEDAFTTWDWCRGNTDRGASILYNVERRGGPPLALALEVDRSGAVERFDPLPVATLPATRWWRIGRQTRADAGHPVTVAETLVDAPFYARSVLNTRIAGQPVTAMHESLSLDRFSAGWVQALLPFRMPRVP</sequence>
<dbReference type="RefSeq" id="WP_244619559.1">
    <property type="nucleotide sequence ID" value="NZ_BJYZ01000016.1"/>
</dbReference>
<dbReference type="CDD" id="cd21471">
    <property type="entry name" value="CrtC-like"/>
    <property type="match status" value="1"/>
</dbReference>
<organism evidence="1 2">
    <name type="scientific">Skermanella aerolata</name>
    <dbReference type="NCBI Taxonomy" id="393310"/>
    <lineage>
        <taxon>Bacteria</taxon>
        <taxon>Pseudomonadati</taxon>
        <taxon>Pseudomonadota</taxon>
        <taxon>Alphaproteobacteria</taxon>
        <taxon>Rhodospirillales</taxon>
        <taxon>Azospirillaceae</taxon>
        <taxon>Skermanella</taxon>
    </lineage>
</organism>
<accession>A0A512DSG8</accession>
<gene>
    <name evidence="1" type="ORF">SAE02_35450</name>
</gene>
<reference evidence="1 2" key="1">
    <citation type="submission" date="2019-07" db="EMBL/GenBank/DDBJ databases">
        <title>Whole genome shotgun sequence of Skermanella aerolata NBRC 106429.</title>
        <authorList>
            <person name="Hosoyama A."/>
            <person name="Uohara A."/>
            <person name="Ohji S."/>
            <person name="Ichikawa N."/>
        </authorList>
    </citation>
    <scope>NUCLEOTIDE SEQUENCE [LARGE SCALE GENOMIC DNA]</scope>
    <source>
        <strain evidence="1 2">NBRC 106429</strain>
    </source>
</reference>
<evidence type="ECO:0000313" key="1">
    <source>
        <dbReference type="EMBL" id="GEO39397.1"/>
    </source>
</evidence>